<dbReference type="Pfam" id="PF26130">
    <property type="entry name" value="PB1-like"/>
    <property type="match status" value="1"/>
</dbReference>
<dbReference type="InterPro" id="IPR058594">
    <property type="entry name" value="PB1-like_dom_pln"/>
</dbReference>
<dbReference type="EnsemblPlants" id="KRH37230">
    <property type="protein sequence ID" value="KRH37230"/>
    <property type="gene ID" value="GLYMA_09G053200"/>
</dbReference>
<gene>
    <name evidence="2" type="ORF">GLYMA_09G053200</name>
</gene>
<accession>A0A0R0I442</accession>
<dbReference type="EMBL" id="CM000842">
    <property type="protein sequence ID" value="KRH37230.1"/>
    <property type="molecule type" value="Genomic_DNA"/>
</dbReference>
<reference evidence="2 3" key="1">
    <citation type="journal article" date="2010" name="Nature">
        <title>Genome sequence of the palaeopolyploid soybean.</title>
        <authorList>
            <person name="Schmutz J."/>
            <person name="Cannon S.B."/>
            <person name="Schlueter J."/>
            <person name="Ma J."/>
            <person name="Mitros T."/>
            <person name="Nelson W."/>
            <person name="Hyten D.L."/>
            <person name="Song Q."/>
            <person name="Thelen J.J."/>
            <person name="Cheng J."/>
            <person name="Xu D."/>
            <person name="Hellsten U."/>
            <person name="May G.D."/>
            <person name="Yu Y."/>
            <person name="Sakurai T."/>
            <person name="Umezawa T."/>
            <person name="Bhattacharyya M.K."/>
            <person name="Sandhu D."/>
            <person name="Valliyodan B."/>
            <person name="Lindquist E."/>
            <person name="Peto M."/>
            <person name="Grant D."/>
            <person name="Shu S."/>
            <person name="Goodstein D."/>
            <person name="Barry K."/>
            <person name="Futrell-Griggs M."/>
            <person name="Abernathy B."/>
            <person name="Du J."/>
            <person name="Tian Z."/>
            <person name="Zhu L."/>
            <person name="Gill N."/>
            <person name="Joshi T."/>
            <person name="Libault M."/>
            <person name="Sethuraman A."/>
            <person name="Zhang X.-C."/>
            <person name="Shinozaki K."/>
            <person name="Nguyen H.T."/>
            <person name="Wing R.A."/>
            <person name="Cregan P."/>
            <person name="Specht J."/>
            <person name="Grimwood J."/>
            <person name="Rokhsar D."/>
            <person name="Stacey G."/>
            <person name="Shoemaker R.C."/>
            <person name="Jackson S.A."/>
        </authorList>
    </citation>
    <scope>NUCLEOTIDE SEQUENCE</scope>
    <source>
        <strain evidence="3">cv. Williams 82</strain>
        <tissue evidence="2">Callus</tissue>
    </source>
</reference>
<reference evidence="3" key="2">
    <citation type="submission" date="2018-02" db="UniProtKB">
        <authorList>
            <consortium name="EnsemblPlants"/>
        </authorList>
    </citation>
    <scope>IDENTIFICATION</scope>
    <source>
        <strain evidence="3">Williams 82</strain>
    </source>
</reference>
<name>A0A0R0I442_SOYBN</name>
<dbReference type="Gramene" id="KRH37230">
    <property type="protein sequence ID" value="KRH37230"/>
    <property type="gene ID" value="GLYMA_09G053200"/>
</dbReference>
<dbReference type="AlphaFoldDB" id="A0A0R0I442"/>
<evidence type="ECO:0000313" key="4">
    <source>
        <dbReference type="Proteomes" id="UP000008827"/>
    </source>
</evidence>
<dbReference type="InParanoid" id="A0A0R0I442"/>
<evidence type="ECO:0000259" key="1">
    <source>
        <dbReference type="Pfam" id="PF26130"/>
    </source>
</evidence>
<dbReference type="Proteomes" id="UP000008827">
    <property type="component" value="Chromosome 9"/>
</dbReference>
<evidence type="ECO:0000313" key="3">
    <source>
        <dbReference type="EnsemblPlants" id="KRH37230"/>
    </source>
</evidence>
<protein>
    <recommendedName>
        <fullName evidence="1">PB1-like domain-containing protein</fullName>
    </recommendedName>
</protein>
<sequence>MSSLHFADVEIHAFHGLDIDRWSFFQGIGLLKNLVYDGNMKFWWKSENKKFEGNLKHFMNDLDAMDLAKFALTNKCKAHIYVEHTMSSADIVEQLDYDRIGSDNNLEEDVGGSGIDVTLGAGIHQQSVADNERHKIEDDYFSENYLVTVMTVRLMMFQNQNQFVLRKELCKEFKFKVGMEFRSLSFKISSSK</sequence>
<reference evidence="2" key="3">
    <citation type="submission" date="2018-07" db="EMBL/GenBank/DDBJ databases">
        <title>WGS assembly of Glycine max.</title>
        <authorList>
            <person name="Schmutz J."/>
            <person name="Cannon S."/>
            <person name="Schlueter J."/>
            <person name="Ma J."/>
            <person name="Mitros T."/>
            <person name="Nelson W."/>
            <person name="Hyten D."/>
            <person name="Song Q."/>
            <person name="Thelen J."/>
            <person name="Cheng J."/>
            <person name="Xu D."/>
            <person name="Hellsten U."/>
            <person name="May G."/>
            <person name="Yu Y."/>
            <person name="Sakurai T."/>
            <person name="Umezawa T."/>
            <person name="Bhattacharyya M."/>
            <person name="Sandhu D."/>
            <person name="Valliyodan B."/>
            <person name="Lindquist E."/>
            <person name="Peto M."/>
            <person name="Grant D."/>
            <person name="Shu S."/>
            <person name="Goodstein D."/>
            <person name="Barry K."/>
            <person name="Futrell-Griggs M."/>
            <person name="Abernathy B."/>
            <person name="Du J."/>
            <person name="Tian Z."/>
            <person name="Zhu L."/>
            <person name="Gill N."/>
            <person name="Joshi T."/>
            <person name="Libault M."/>
            <person name="Sethuraman A."/>
            <person name="Zhang X."/>
            <person name="Shinozaki K."/>
            <person name="Nguyen H."/>
            <person name="Wing R."/>
            <person name="Cregan P."/>
            <person name="Specht J."/>
            <person name="Grimwood J."/>
            <person name="Rokhsar D."/>
            <person name="Stacey G."/>
            <person name="Shoemaker R."/>
            <person name="Jackson S."/>
        </authorList>
    </citation>
    <scope>NUCLEOTIDE SEQUENCE</scope>
    <source>
        <tissue evidence="2">Callus</tissue>
    </source>
</reference>
<evidence type="ECO:0000313" key="2">
    <source>
        <dbReference type="EMBL" id="KRH37230.1"/>
    </source>
</evidence>
<keyword evidence="4" id="KW-1185">Reference proteome</keyword>
<proteinExistence type="predicted"/>
<feature type="domain" description="PB1-like" evidence="1">
    <location>
        <begin position="4"/>
        <end position="84"/>
    </location>
</feature>
<organism evidence="2">
    <name type="scientific">Glycine max</name>
    <name type="common">Soybean</name>
    <name type="synonym">Glycine hispida</name>
    <dbReference type="NCBI Taxonomy" id="3847"/>
    <lineage>
        <taxon>Eukaryota</taxon>
        <taxon>Viridiplantae</taxon>
        <taxon>Streptophyta</taxon>
        <taxon>Embryophyta</taxon>
        <taxon>Tracheophyta</taxon>
        <taxon>Spermatophyta</taxon>
        <taxon>Magnoliopsida</taxon>
        <taxon>eudicotyledons</taxon>
        <taxon>Gunneridae</taxon>
        <taxon>Pentapetalae</taxon>
        <taxon>rosids</taxon>
        <taxon>fabids</taxon>
        <taxon>Fabales</taxon>
        <taxon>Fabaceae</taxon>
        <taxon>Papilionoideae</taxon>
        <taxon>50 kb inversion clade</taxon>
        <taxon>NPAAA clade</taxon>
        <taxon>indigoferoid/millettioid clade</taxon>
        <taxon>Phaseoleae</taxon>
        <taxon>Glycine</taxon>
        <taxon>Glycine subgen. Soja</taxon>
    </lineage>
</organism>